<dbReference type="SMART" id="SM00312">
    <property type="entry name" value="PX"/>
    <property type="match status" value="1"/>
</dbReference>
<evidence type="ECO:0000256" key="1">
    <source>
        <dbReference type="ARBA" id="ARBA00010883"/>
    </source>
</evidence>
<dbReference type="SUPFAM" id="SSF48097">
    <property type="entry name" value="Regulator of G-protein signaling, RGS"/>
    <property type="match status" value="1"/>
</dbReference>
<dbReference type="PROSITE" id="PS51207">
    <property type="entry name" value="PXA"/>
    <property type="match status" value="1"/>
</dbReference>
<name>A0A8J1U5E6_OWEFU</name>
<comment type="caution">
    <text evidence="2">The sequence shown here is derived from an EMBL/GenBank/DDBJ whole genome shotgun (WGS) entry which is preliminary data.</text>
</comment>
<comment type="similarity">
    <text evidence="1">Belongs to the sorting nexin family.</text>
</comment>
<dbReference type="GO" id="GO:0080025">
    <property type="term" value="F:phosphatidylinositol-3,5-bisphosphate binding"/>
    <property type="evidence" value="ECO:0007669"/>
    <property type="project" value="InterPro"/>
</dbReference>
<dbReference type="Gene3D" id="3.30.1520.10">
    <property type="entry name" value="Phox-like domain"/>
    <property type="match status" value="1"/>
</dbReference>
<dbReference type="PANTHER" id="PTHR22775:SF44">
    <property type="entry name" value="SORTING NEXIN-14"/>
    <property type="match status" value="1"/>
</dbReference>
<dbReference type="AlphaFoldDB" id="A0A8J1U5E6"/>
<dbReference type="GO" id="GO:0005770">
    <property type="term" value="C:late endosome"/>
    <property type="evidence" value="ECO:0007669"/>
    <property type="project" value="TreeGrafter"/>
</dbReference>
<dbReference type="CDD" id="cd06877">
    <property type="entry name" value="PX_SNX14"/>
    <property type="match status" value="1"/>
</dbReference>
<protein>
    <submittedName>
        <fullName evidence="2">Uncharacterized protein</fullName>
    </submittedName>
</protein>
<dbReference type="Pfam" id="PF08628">
    <property type="entry name" value="Nexin_C"/>
    <property type="match status" value="1"/>
</dbReference>
<dbReference type="PROSITE" id="PS50132">
    <property type="entry name" value="RGS"/>
    <property type="match status" value="1"/>
</dbReference>
<dbReference type="PANTHER" id="PTHR22775">
    <property type="entry name" value="SORTING NEXIN"/>
    <property type="match status" value="1"/>
</dbReference>
<dbReference type="InterPro" id="IPR016137">
    <property type="entry name" value="RGS"/>
</dbReference>
<gene>
    <name evidence="2" type="ORF">OFUS_LOCUS19232</name>
</gene>
<reference evidence="2" key="1">
    <citation type="submission" date="2022-03" db="EMBL/GenBank/DDBJ databases">
        <authorList>
            <person name="Martin C."/>
        </authorList>
    </citation>
    <scope>NUCLEOTIDE SEQUENCE</scope>
</reference>
<sequence length="923" mass="106111">MADIVGLIQQHVKFSSISGVLLLCSLLLYSYLHFIMVLWSFIAGIAVCYFVFNTETLVPNLLLWHVRQKKNSKVAELSLTKKTCPVCGSDNCGRHRPELNLVALQPWHNLKIPERVDEAIEEFLNLVLKNFVYTWYQDLSEDEAFVDDMRASLRFIVAVFLRRAQKIDIPTLITDKLMRHAIRHLDCHLQARKKAHLAGYQGDLQQATLDFYGPHLHCAMRNRKTELDYLRKVSEAIFPYILPPQSLHCQSLLTLLREIFSSSLLLPAMDVIADPDTVNNLLLVFFDDTPPPPPTEPPSKQWTILANFAQPRCKRQSSLRVELADILNNQDVLFPFMQFLKSEASVNVLQFCLSVEDFNHRILNPELSSEQTLSLHTEAKEIYRMYCNPNAVDKIMFDDDIIEELREITEGPPEGVVKLRTTTPLFRAYEHAYNLLENTFLPLFHQSDDYYTMLCGDRLQNRISRSSSSKKGKTTAEPLTLSRLGSKIKGVFKSTTVEGALVDNLAVDDADEPDGVSIASGMTEDEVPVAMIEDDGPLRDLSTWRVSIPHVEGRLEPDNPKKQFYVFVIEVNRVDVAVEGPSHWFVDRRYNEFYALEQKMSEFHGEFLDFKLPTKKQFGTKAKEFLETRKQPFEEYLKKLLTRPELKGSELLHNFLTSENQLTTSLLPDINIGKMFKSTAMILIKEKGQHLDSFIQSFINSTEAPKPRPGKLEDRDSDTVSISSEKLANPMYEDNASLDVCDIQAEPRGNEGTEDIEGAFDTILYRNNMYIKIHTLYVLAAKNVFQIKDQVHHLLITARMLVKHTLENYLDWYIGFKLEQVTQEHRVVSLIHLLRDLLFFDDDPSRTDEQKLERKNKTFAELKKFLPGVLPKITGEEEYEKGCKVFFDLLQYPKLNKQLSYVLLDILLLELFPELNDDNTATQ</sequence>
<evidence type="ECO:0000313" key="3">
    <source>
        <dbReference type="Proteomes" id="UP000749559"/>
    </source>
</evidence>
<dbReference type="InterPro" id="IPR044926">
    <property type="entry name" value="RGS_subdomain_2"/>
</dbReference>
<dbReference type="SMART" id="SM00315">
    <property type="entry name" value="RGS"/>
    <property type="match status" value="1"/>
</dbReference>
<dbReference type="SUPFAM" id="SSF64268">
    <property type="entry name" value="PX domain"/>
    <property type="match status" value="1"/>
</dbReference>
<dbReference type="CDD" id="cd08722">
    <property type="entry name" value="RGS_SNX14"/>
    <property type="match status" value="1"/>
</dbReference>
<dbReference type="PROSITE" id="PS50195">
    <property type="entry name" value="PX"/>
    <property type="match status" value="1"/>
</dbReference>
<accession>A0A8J1U5E6</accession>
<dbReference type="InterPro" id="IPR037892">
    <property type="entry name" value="SNX14_RGS"/>
</dbReference>
<dbReference type="InterPro" id="IPR003114">
    <property type="entry name" value="Phox_assoc"/>
</dbReference>
<dbReference type="Pfam" id="PF00615">
    <property type="entry name" value="RGS"/>
    <property type="match status" value="1"/>
</dbReference>
<dbReference type="InterPro" id="IPR036871">
    <property type="entry name" value="PX_dom_sf"/>
</dbReference>
<dbReference type="InterPro" id="IPR001683">
    <property type="entry name" value="PX_dom"/>
</dbReference>
<proteinExistence type="inferred from homology"/>
<dbReference type="InterPro" id="IPR013937">
    <property type="entry name" value="Sorting_nexin_C"/>
</dbReference>
<dbReference type="InterPro" id="IPR037436">
    <property type="entry name" value="SNX14_PX"/>
</dbReference>
<dbReference type="GO" id="GO:0097352">
    <property type="term" value="P:autophagosome maturation"/>
    <property type="evidence" value="ECO:0007669"/>
    <property type="project" value="TreeGrafter"/>
</dbReference>
<dbReference type="EMBL" id="CAIIXF020000009">
    <property type="protein sequence ID" value="CAH1794557.1"/>
    <property type="molecule type" value="Genomic_DNA"/>
</dbReference>
<evidence type="ECO:0000313" key="2">
    <source>
        <dbReference type="EMBL" id="CAH1794557.1"/>
    </source>
</evidence>
<dbReference type="Gene3D" id="1.10.167.10">
    <property type="entry name" value="Regulator of G-protein Signalling 4, domain 2"/>
    <property type="match status" value="1"/>
</dbReference>
<dbReference type="Proteomes" id="UP000749559">
    <property type="component" value="Unassembled WGS sequence"/>
</dbReference>
<dbReference type="InterPro" id="IPR036305">
    <property type="entry name" value="RGS_sf"/>
</dbReference>
<dbReference type="SMART" id="SM00313">
    <property type="entry name" value="PXA"/>
    <property type="match status" value="1"/>
</dbReference>
<keyword evidence="3" id="KW-1185">Reference proteome</keyword>
<dbReference type="Pfam" id="PF00787">
    <property type="entry name" value="PX"/>
    <property type="match status" value="1"/>
</dbReference>
<dbReference type="OrthoDB" id="5957963at2759"/>
<dbReference type="Pfam" id="PF02194">
    <property type="entry name" value="PXA"/>
    <property type="match status" value="1"/>
</dbReference>
<organism evidence="2 3">
    <name type="scientific">Owenia fusiformis</name>
    <name type="common">Polychaete worm</name>
    <dbReference type="NCBI Taxonomy" id="6347"/>
    <lineage>
        <taxon>Eukaryota</taxon>
        <taxon>Metazoa</taxon>
        <taxon>Spiralia</taxon>
        <taxon>Lophotrochozoa</taxon>
        <taxon>Annelida</taxon>
        <taxon>Polychaeta</taxon>
        <taxon>Sedentaria</taxon>
        <taxon>Canalipalpata</taxon>
        <taxon>Sabellida</taxon>
        <taxon>Oweniida</taxon>
        <taxon>Oweniidae</taxon>
        <taxon>Owenia</taxon>
    </lineage>
</organism>